<dbReference type="SUPFAM" id="SSF69047">
    <property type="entry name" value="Hypothetical protein YjbJ"/>
    <property type="match status" value="1"/>
</dbReference>
<dbReference type="InterPro" id="IPR036629">
    <property type="entry name" value="YjbJ_sf"/>
</dbReference>
<evidence type="ECO:0000313" key="5">
    <source>
        <dbReference type="Proteomes" id="UP000265419"/>
    </source>
</evidence>
<comment type="similarity">
    <text evidence="1">Belongs to the UPF0337 (CsbD) family.</text>
</comment>
<feature type="region of interest" description="Disordered" evidence="2">
    <location>
        <begin position="55"/>
        <end position="74"/>
    </location>
</feature>
<name>A0A399JAG5_9MICC</name>
<reference evidence="4 5" key="1">
    <citation type="submission" date="2018-07" db="EMBL/GenBank/DDBJ databases">
        <title>Arthrobacter sp. nov., isolated from raw cow's milk with high bacterial count.</title>
        <authorList>
            <person name="Hahne J."/>
            <person name="Isele D."/>
            <person name="Lipski A."/>
        </authorList>
    </citation>
    <scope>NUCLEOTIDE SEQUENCE [LARGE SCALE GENOMIC DNA]</scope>
    <source>
        <strain evidence="4 5">JZ R-35</strain>
    </source>
</reference>
<dbReference type="EMBL" id="QQXK01000011">
    <property type="protein sequence ID" value="RII42538.1"/>
    <property type="molecule type" value="Genomic_DNA"/>
</dbReference>
<keyword evidence="5" id="KW-1185">Reference proteome</keyword>
<dbReference type="Pfam" id="PF05532">
    <property type="entry name" value="CsbD"/>
    <property type="match status" value="1"/>
</dbReference>
<evidence type="ECO:0000259" key="3">
    <source>
        <dbReference type="Pfam" id="PF05532"/>
    </source>
</evidence>
<evidence type="ECO:0000256" key="1">
    <source>
        <dbReference type="ARBA" id="ARBA00009129"/>
    </source>
</evidence>
<organism evidence="4 5">
    <name type="scientific">Galactobacter valiniphilus</name>
    <dbReference type="NCBI Taxonomy" id="2676122"/>
    <lineage>
        <taxon>Bacteria</taxon>
        <taxon>Bacillati</taxon>
        <taxon>Actinomycetota</taxon>
        <taxon>Actinomycetes</taxon>
        <taxon>Micrococcales</taxon>
        <taxon>Micrococcaceae</taxon>
        <taxon>Galactobacter</taxon>
    </lineage>
</organism>
<protein>
    <submittedName>
        <fullName evidence="4">CsbD family protein</fullName>
    </submittedName>
</protein>
<feature type="domain" description="CsbD-like" evidence="3">
    <location>
        <begin position="5"/>
        <end position="55"/>
    </location>
</feature>
<evidence type="ECO:0000256" key="2">
    <source>
        <dbReference type="SAM" id="MobiDB-lite"/>
    </source>
</evidence>
<dbReference type="Gene3D" id="1.10.1470.10">
    <property type="entry name" value="YjbJ"/>
    <property type="match status" value="1"/>
</dbReference>
<dbReference type="RefSeq" id="WP_119424480.1">
    <property type="nucleotide sequence ID" value="NZ_QQXK01000011.1"/>
</dbReference>
<accession>A0A399JAG5</accession>
<proteinExistence type="inferred from homology"/>
<dbReference type="InterPro" id="IPR008462">
    <property type="entry name" value="CsbD"/>
</dbReference>
<dbReference type="AlphaFoldDB" id="A0A399JAG5"/>
<sequence length="74" mass="7677">MGLGDKIKNQADKLAGQAQEAFGKVTGNEKVEAEGEAKQAKAEAAQAAEAVKDKAAEVGHQVKDKANDLLNGDK</sequence>
<comment type="caution">
    <text evidence="4">The sequence shown here is derived from an EMBL/GenBank/DDBJ whole genome shotgun (WGS) entry which is preliminary data.</text>
</comment>
<dbReference type="Proteomes" id="UP000265419">
    <property type="component" value="Unassembled WGS sequence"/>
</dbReference>
<evidence type="ECO:0000313" key="4">
    <source>
        <dbReference type="EMBL" id="RII42538.1"/>
    </source>
</evidence>
<gene>
    <name evidence="4" type="ORF">DWB68_07260</name>
</gene>